<dbReference type="InterPro" id="IPR011663">
    <property type="entry name" value="UTRA"/>
</dbReference>
<dbReference type="SMART" id="SM00345">
    <property type="entry name" value="HTH_GNTR"/>
    <property type="match status" value="1"/>
</dbReference>
<evidence type="ECO:0000256" key="3">
    <source>
        <dbReference type="ARBA" id="ARBA00023163"/>
    </source>
</evidence>
<dbReference type="InterPro" id="IPR050679">
    <property type="entry name" value="Bact_HTH_transcr_reg"/>
</dbReference>
<dbReference type="OrthoDB" id="7363114at2"/>
<dbReference type="SUPFAM" id="SSF46785">
    <property type="entry name" value="Winged helix' DNA-binding domain"/>
    <property type="match status" value="1"/>
</dbReference>
<feature type="domain" description="HTH gntR-type" evidence="5">
    <location>
        <begin position="6"/>
        <end position="72"/>
    </location>
</feature>
<dbReference type="STRING" id="648782.SAMN04488554_3008"/>
<dbReference type="Gene3D" id="1.10.10.10">
    <property type="entry name" value="Winged helix-like DNA-binding domain superfamily/Winged helix DNA-binding domain"/>
    <property type="match status" value="1"/>
</dbReference>
<dbReference type="InterPro" id="IPR028978">
    <property type="entry name" value="Chorismate_lyase_/UTRA_dom_sf"/>
</dbReference>
<dbReference type="SUPFAM" id="SSF64288">
    <property type="entry name" value="Chorismate lyase-like"/>
    <property type="match status" value="1"/>
</dbReference>
<reference evidence="7" key="1">
    <citation type="submission" date="2016-10" db="EMBL/GenBank/DDBJ databases">
        <authorList>
            <person name="Varghese N."/>
            <person name="Submissions S."/>
        </authorList>
    </citation>
    <scope>NUCLEOTIDE SEQUENCE [LARGE SCALE GENOMIC DNA]</scope>
    <source>
        <strain evidence="7">DSM 21368</strain>
    </source>
</reference>
<proteinExistence type="predicted"/>
<protein>
    <submittedName>
        <fullName evidence="6">GntR family transcriptional regulator</fullName>
    </submittedName>
</protein>
<evidence type="ECO:0000313" key="6">
    <source>
        <dbReference type="EMBL" id="SEE81128.1"/>
    </source>
</evidence>
<evidence type="ECO:0000313" key="7">
    <source>
        <dbReference type="Proteomes" id="UP000199220"/>
    </source>
</evidence>
<dbReference type="GO" id="GO:0003677">
    <property type="term" value="F:DNA binding"/>
    <property type="evidence" value="ECO:0007669"/>
    <property type="project" value="UniProtKB-KW"/>
</dbReference>
<feature type="region of interest" description="Disordered" evidence="4">
    <location>
        <begin position="237"/>
        <end position="259"/>
    </location>
</feature>
<keyword evidence="3" id="KW-0804">Transcription</keyword>
<dbReference type="Proteomes" id="UP000199220">
    <property type="component" value="Unassembled WGS sequence"/>
</dbReference>
<dbReference type="EMBL" id="FNTX01000002">
    <property type="protein sequence ID" value="SEE81128.1"/>
    <property type="molecule type" value="Genomic_DNA"/>
</dbReference>
<dbReference type="CDD" id="cd07377">
    <property type="entry name" value="WHTH_GntR"/>
    <property type="match status" value="1"/>
</dbReference>
<organism evidence="6 7">
    <name type="scientific">Ruania alba</name>
    <dbReference type="NCBI Taxonomy" id="648782"/>
    <lineage>
        <taxon>Bacteria</taxon>
        <taxon>Bacillati</taxon>
        <taxon>Actinomycetota</taxon>
        <taxon>Actinomycetes</taxon>
        <taxon>Micrococcales</taxon>
        <taxon>Ruaniaceae</taxon>
        <taxon>Ruania</taxon>
    </lineage>
</organism>
<name>A0A1H5LXX5_9MICO</name>
<dbReference type="InterPro" id="IPR036390">
    <property type="entry name" value="WH_DNA-bd_sf"/>
</dbReference>
<dbReference type="Pfam" id="PF07702">
    <property type="entry name" value="UTRA"/>
    <property type="match status" value="1"/>
</dbReference>
<dbReference type="Gene3D" id="3.40.1410.10">
    <property type="entry name" value="Chorismate lyase-like"/>
    <property type="match status" value="1"/>
</dbReference>
<dbReference type="PROSITE" id="PS50949">
    <property type="entry name" value="HTH_GNTR"/>
    <property type="match status" value="1"/>
</dbReference>
<dbReference type="GO" id="GO:0045892">
    <property type="term" value="P:negative regulation of DNA-templated transcription"/>
    <property type="evidence" value="ECO:0007669"/>
    <property type="project" value="TreeGrafter"/>
</dbReference>
<sequence length="259" mass="28242">MTADTRPAHATIAQKLRDELTHYAPGDQFPGDRELAARFQVSPMTARQAVAALVTEGRVYRVRGSGTYVAEQPVHRRMSRLLSFTEHMRRQGRIPSAAVVSMSERDGSREENADLEQPGEGSVIALSRVLNGDGVPFAVEDAVLPLRCAAVRDADLTRSLHAALGECGHRPVRSRGTMTAEPATPQHAKLLDVAIGTALMVQRLLLVDEQELPVQLVVVRYVGERIVFDIDQERPAHLDQPGGPVDAPYTFPSLNSDVG</sequence>
<keyword evidence="1" id="KW-0805">Transcription regulation</keyword>
<dbReference type="Pfam" id="PF00392">
    <property type="entry name" value="GntR"/>
    <property type="match status" value="1"/>
</dbReference>
<evidence type="ECO:0000256" key="4">
    <source>
        <dbReference type="SAM" id="MobiDB-lite"/>
    </source>
</evidence>
<dbReference type="InterPro" id="IPR000524">
    <property type="entry name" value="Tscrpt_reg_HTH_GntR"/>
</dbReference>
<evidence type="ECO:0000256" key="2">
    <source>
        <dbReference type="ARBA" id="ARBA00023125"/>
    </source>
</evidence>
<dbReference type="AlphaFoldDB" id="A0A1H5LXX5"/>
<dbReference type="GO" id="GO:0003700">
    <property type="term" value="F:DNA-binding transcription factor activity"/>
    <property type="evidence" value="ECO:0007669"/>
    <property type="project" value="InterPro"/>
</dbReference>
<dbReference type="RefSeq" id="WP_089773872.1">
    <property type="nucleotide sequence ID" value="NZ_FNTX01000002.1"/>
</dbReference>
<dbReference type="SMART" id="SM00866">
    <property type="entry name" value="UTRA"/>
    <property type="match status" value="1"/>
</dbReference>
<accession>A0A1H5LXX5</accession>
<keyword evidence="2" id="KW-0238">DNA-binding</keyword>
<dbReference type="PANTHER" id="PTHR44846">
    <property type="entry name" value="MANNOSYL-D-GLYCERATE TRANSPORT/METABOLISM SYSTEM REPRESSOR MNGR-RELATED"/>
    <property type="match status" value="1"/>
</dbReference>
<evidence type="ECO:0000256" key="1">
    <source>
        <dbReference type="ARBA" id="ARBA00023015"/>
    </source>
</evidence>
<evidence type="ECO:0000259" key="5">
    <source>
        <dbReference type="PROSITE" id="PS50949"/>
    </source>
</evidence>
<dbReference type="InterPro" id="IPR036388">
    <property type="entry name" value="WH-like_DNA-bd_sf"/>
</dbReference>
<dbReference type="PANTHER" id="PTHR44846:SF1">
    <property type="entry name" value="MANNOSYL-D-GLYCERATE TRANSPORT_METABOLISM SYSTEM REPRESSOR MNGR-RELATED"/>
    <property type="match status" value="1"/>
</dbReference>
<gene>
    <name evidence="6" type="ORF">SAMN04488554_3008</name>
</gene>
<keyword evidence="7" id="KW-1185">Reference proteome</keyword>